<protein>
    <submittedName>
        <fullName evidence="1">TK kinase</fullName>
    </submittedName>
</protein>
<dbReference type="OrthoDB" id="10059265at2759"/>
<dbReference type="InterPro" id="IPR000719">
    <property type="entry name" value="Prot_kinase_dom"/>
</dbReference>
<keyword evidence="2" id="KW-1185">Reference proteome</keyword>
<dbReference type="GO" id="GO:0004714">
    <property type="term" value="F:transmembrane receptor protein tyrosine kinase activity"/>
    <property type="evidence" value="ECO:0007669"/>
    <property type="project" value="TreeGrafter"/>
</dbReference>
<organism evidence="1 2">
    <name type="scientific">Paramuricea clavata</name>
    <name type="common">Red gorgonian</name>
    <name type="synonym">Violescent sea-whip</name>
    <dbReference type="NCBI Taxonomy" id="317549"/>
    <lineage>
        <taxon>Eukaryota</taxon>
        <taxon>Metazoa</taxon>
        <taxon>Cnidaria</taxon>
        <taxon>Anthozoa</taxon>
        <taxon>Octocorallia</taxon>
        <taxon>Malacalcyonacea</taxon>
        <taxon>Plexauridae</taxon>
        <taxon>Paramuricea</taxon>
    </lineage>
</organism>
<name>A0A7D9EW14_PARCT</name>
<dbReference type="SUPFAM" id="SSF56112">
    <property type="entry name" value="Protein kinase-like (PK-like)"/>
    <property type="match status" value="1"/>
</dbReference>
<dbReference type="Proteomes" id="UP001152795">
    <property type="component" value="Unassembled WGS sequence"/>
</dbReference>
<dbReference type="InterPro" id="IPR001245">
    <property type="entry name" value="Ser-Thr/Tyr_kinase_cat_dom"/>
</dbReference>
<dbReference type="Gene3D" id="1.10.510.10">
    <property type="entry name" value="Transferase(Phosphotransferase) domain 1"/>
    <property type="match status" value="1"/>
</dbReference>
<dbReference type="GO" id="GO:0005524">
    <property type="term" value="F:ATP binding"/>
    <property type="evidence" value="ECO:0007669"/>
    <property type="project" value="InterPro"/>
</dbReference>
<feature type="non-terminal residue" evidence="1">
    <location>
        <position position="102"/>
    </location>
</feature>
<dbReference type="GO" id="GO:0007169">
    <property type="term" value="P:cell surface receptor protein tyrosine kinase signaling pathway"/>
    <property type="evidence" value="ECO:0007669"/>
    <property type="project" value="TreeGrafter"/>
</dbReference>
<reference evidence="1" key="1">
    <citation type="submission" date="2020-04" db="EMBL/GenBank/DDBJ databases">
        <authorList>
            <person name="Alioto T."/>
            <person name="Alioto T."/>
            <person name="Gomez Garrido J."/>
        </authorList>
    </citation>
    <scope>NUCLEOTIDE SEQUENCE</scope>
    <source>
        <strain evidence="1">A484AB</strain>
    </source>
</reference>
<dbReference type="GO" id="GO:0005886">
    <property type="term" value="C:plasma membrane"/>
    <property type="evidence" value="ECO:0007669"/>
    <property type="project" value="TreeGrafter"/>
</dbReference>
<dbReference type="EMBL" id="CACRXK020009589">
    <property type="protein sequence ID" value="CAB4017537.1"/>
    <property type="molecule type" value="Genomic_DNA"/>
</dbReference>
<dbReference type="PANTHER" id="PTHR24416">
    <property type="entry name" value="TYROSINE-PROTEIN KINASE RECEPTOR"/>
    <property type="match status" value="1"/>
</dbReference>
<keyword evidence="1" id="KW-0808">Transferase</keyword>
<dbReference type="FunFam" id="1.10.510.10:FF:001346">
    <property type="entry name" value="Uncharacterized protein"/>
    <property type="match status" value="1"/>
</dbReference>
<keyword evidence="1" id="KW-0418">Kinase</keyword>
<dbReference type="Pfam" id="PF07714">
    <property type="entry name" value="PK_Tyr_Ser-Thr"/>
    <property type="match status" value="1"/>
</dbReference>
<dbReference type="PANTHER" id="PTHR24416:SF594">
    <property type="entry name" value="PROTEIN KINASE DOMAIN-CONTAINING PROTEIN"/>
    <property type="match status" value="1"/>
</dbReference>
<gene>
    <name evidence="1" type="ORF">PACLA_8A025897</name>
</gene>
<proteinExistence type="predicted"/>
<evidence type="ECO:0000313" key="1">
    <source>
        <dbReference type="EMBL" id="CAB4017537.1"/>
    </source>
</evidence>
<dbReference type="GO" id="GO:0043235">
    <property type="term" value="C:receptor complex"/>
    <property type="evidence" value="ECO:0007669"/>
    <property type="project" value="TreeGrafter"/>
</dbReference>
<dbReference type="AlphaFoldDB" id="A0A7D9EW14"/>
<sequence length="102" mass="11839">WAFGVVLWEICTLGDTPYSSVSDRDLKDFLLAGKRLEKVDSCTGDIYEIMLKCWSHLPKDRPTFTELSDKLWDLEHKEKPYVNLDSLMQQSVESEGMQTCYI</sequence>
<comment type="caution">
    <text evidence="1">The sequence shown here is derived from an EMBL/GenBank/DDBJ whole genome shotgun (WGS) entry which is preliminary data.</text>
</comment>
<dbReference type="InterPro" id="IPR011009">
    <property type="entry name" value="Kinase-like_dom_sf"/>
</dbReference>
<dbReference type="PROSITE" id="PS50011">
    <property type="entry name" value="PROTEIN_KINASE_DOM"/>
    <property type="match status" value="1"/>
</dbReference>
<evidence type="ECO:0000313" key="2">
    <source>
        <dbReference type="Proteomes" id="UP001152795"/>
    </source>
</evidence>
<dbReference type="InterPro" id="IPR050122">
    <property type="entry name" value="RTK"/>
</dbReference>
<accession>A0A7D9EW14</accession>